<reference evidence="1 2" key="1">
    <citation type="submission" date="2017-11" db="EMBL/GenBank/DDBJ databases">
        <title>The genome of Rhizophagus clarus HR1 reveals common genetic basis of auxotrophy among arbuscular mycorrhizal fungi.</title>
        <authorList>
            <person name="Kobayashi Y."/>
        </authorList>
    </citation>
    <scope>NUCLEOTIDE SEQUENCE [LARGE SCALE GENOMIC DNA]</scope>
    <source>
        <strain evidence="1 2">HR1</strain>
    </source>
</reference>
<gene>
    <name evidence="1" type="ORF">RclHR1_14830001</name>
</gene>
<protein>
    <submittedName>
        <fullName evidence="1">Uncharacterized protein</fullName>
    </submittedName>
</protein>
<name>A0A2Z6QUF6_9GLOM</name>
<dbReference type="AlphaFoldDB" id="A0A2Z6QUF6"/>
<dbReference type="EMBL" id="BEXD01000539">
    <property type="protein sequence ID" value="GBB88281.1"/>
    <property type="molecule type" value="Genomic_DNA"/>
</dbReference>
<proteinExistence type="predicted"/>
<organism evidence="1 2">
    <name type="scientific">Rhizophagus clarus</name>
    <dbReference type="NCBI Taxonomy" id="94130"/>
    <lineage>
        <taxon>Eukaryota</taxon>
        <taxon>Fungi</taxon>
        <taxon>Fungi incertae sedis</taxon>
        <taxon>Mucoromycota</taxon>
        <taxon>Glomeromycotina</taxon>
        <taxon>Glomeromycetes</taxon>
        <taxon>Glomerales</taxon>
        <taxon>Glomeraceae</taxon>
        <taxon>Rhizophagus</taxon>
    </lineage>
</organism>
<evidence type="ECO:0000313" key="1">
    <source>
        <dbReference type="EMBL" id="GBB88281.1"/>
    </source>
</evidence>
<sequence>MKTIHGHWFHSKTEKSFFFYRTLLNFRTGEELGIYISNLYQKYIKTHEYFSISKKSRKSRLQYFKECQAVSKFHFEGLKFYFEADWSISKKNFKSLELHLKVIEYFKDLELYRTLNNI</sequence>
<dbReference type="Proteomes" id="UP000247702">
    <property type="component" value="Unassembled WGS sequence"/>
</dbReference>
<comment type="caution">
    <text evidence="1">The sequence shown here is derived from an EMBL/GenBank/DDBJ whole genome shotgun (WGS) entry which is preliminary data.</text>
</comment>
<evidence type="ECO:0000313" key="2">
    <source>
        <dbReference type="Proteomes" id="UP000247702"/>
    </source>
</evidence>
<accession>A0A2Z6QUF6</accession>
<keyword evidence="2" id="KW-1185">Reference proteome</keyword>